<evidence type="ECO:0000313" key="8">
    <source>
        <dbReference type="EMBL" id="KIM78823.1"/>
    </source>
</evidence>
<dbReference type="Gene3D" id="1.10.510.10">
    <property type="entry name" value="Transferase(Phosphotransferase) domain 1"/>
    <property type="match status" value="1"/>
</dbReference>
<sequence length="363" mass="42355">MAQFSLSDSKYDLSKLRSEEIFWRDHQTWFQDCGYMLRPRYMPDWKPSWLDNTRSIEHEDAQPLLRGDIINDATRLSDGAYVTLKILKPSVHPYEVDIATFLSSKQLASDPLNHCVPIYEVLRVPGDDDKVIIVMPLLRGWDEPEFETVGEAVDFFRQLFEGLQFMHKHHVAHRDISILNVMMDGSMYPDSWHPCDRDQMRDNFLVPAKRFSRTERPPKYYLIDFGLSRRYDPEDKAPLEVPIRGGDKTVPEFQKDIHKPRNPFLTDIYYAGNLIRLGVMKEYKGFDFMQPLISDMVQDDPAKRPTIDQVVKHFAEMRKNLGALKLRARVGPRDESLGAVRDFRHLFATIKYTLKGIPPVPIR</sequence>
<dbReference type="OrthoDB" id="5987198at2759"/>
<dbReference type="GO" id="GO:0004674">
    <property type="term" value="F:protein serine/threonine kinase activity"/>
    <property type="evidence" value="ECO:0007669"/>
    <property type="project" value="UniProtKB-KW"/>
</dbReference>
<dbReference type="EMBL" id="KN833013">
    <property type="protein sequence ID" value="KIM78823.1"/>
    <property type="molecule type" value="Genomic_DNA"/>
</dbReference>
<dbReference type="CDD" id="cd00180">
    <property type="entry name" value="PKc"/>
    <property type="match status" value="1"/>
</dbReference>
<evidence type="ECO:0000259" key="7">
    <source>
        <dbReference type="PROSITE" id="PS50011"/>
    </source>
</evidence>
<keyword evidence="4" id="KW-0547">Nucleotide-binding</keyword>
<accession>A0A0C3AXT6</accession>
<keyword evidence="6" id="KW-0067">ATP-binding</keyword>
<dbReference type="PANTHER" id="PTHR44167">
    <property type="entry name" value="OVARIAN-SPECIFIC SERINE/THREONINE-PROTEIN KINASE LOK-RELATED"/>
    <property type="match status" value="1"/>
</dbReference>
<keyword evidence="5" id="KW-0418">Kinase</keyword>
<dbReference type="InterPro" id="IPR000719">
    <property type="entry name" value="Prot_kinase_dom"/>
</dbReference>
<keyword evidence="9" id="KW-1185">Reference proteome</keyword>
<dbReference type="AlphaFoldDB" id="A0A0C3AXT6"/>
<dbReference type="SUPFAM" id="SSF56112">
    <property type="entry name" value="Protein kinase-like (PK-like)"/>
    <property type="match status" value="1"/>
</dbReference>
<feature type="domain" description="Protein kinase" evidence="7">
    <location>
        <begin position="50"/>
        <end position="348"/>
    </location>
</feature>
<dbReference type="InterPro" id="IPR011009">
    <property type="entry name" value="Kinase-like_dom_sf"/>
</dbReference>
<dbReference type="STRING" id="765440.A0A0C3AXT6"/>
<protein>
    <recommendedName>
        <fullName evidence="1">non-specific serine/threonine protein kinase</fullName>
        <ecNumber evidence="1">2.7.11.1</ecNumber>
    </recommendedName>
</protein>
<evidence type="ECO:0000256" key="4">
    <source>
        <dbReference type="ARBA" id="ARBA00022741"/>
    </source>
</evidence>
<evidence type="ECO:0000256" key="3">
    <source>
        <dbReference type="ARBA" id="ARBA00022679"/>
    </source>
</evidence>
<organism evidence="8 9">
    <name type="scientific">Piloderma croceum (strain F 1598)</name>
    <dbReference type="NCBI Taxonomy" id="765440"/>
    <lineage>
        <taxon>Eukaryota</taxon>
        <taxon>Fungi</taxon>
        <taxon>Dikarya</taxon>
        <taxon>Basidiomycota</taxon>
        <taxon>Agaricomycotina</taxon>
        <taxon>Agaricomycetes</taxon>
        <taxon>Agaricomycetidae</taxon>
        <taxon>Atheliales</taxon>
        <taxon>Atheliaceae</taxon>
        <taxon>Piloderma</taxon>
    </lineage>
</organism>
<dbReference type="GO" id="GO:0044773">
    <property type="term" value="P:mitotic DNA damage checkpoint signaling"/>
    <property type="evidence" value="ECO:0007669"/>
    <property type="project" value="TreeGrafter"/>
</dbReference>
<evidence type="ECO:0000256" key="6">
    <source>
        <dbReference type="ARBA" id="ARBA00022840"/>
    </source>
</evidence>
<evidence type="ECO:0000256" key="1">
    <source>
        <dbReference type="ARBA" id="ARBA00012513"/>
    </source>
</evidence>
<gene>
    <name evidence="8" type="ORF">PILCRDRAFT_823930</name>
</gene>
<dbReference type="GO" id="GO:0005634">
    <property type="term" value="C:nucleus"/>
    <property type="evidence" value="ECO:0007669"/>
    <property type="project" value="TreeGrafter"/>
</dbReference>
<keyword evidence="2" id="KW-0723">Serine/threonine-protein kinase</keyword>
<dbReference type="EC" id="2.7.11.1" evidence="1"/>
<dbReference type="GO" id="GO:0005524">
    <property type="term" value="F:ATP binding"/>
    <property type="evidence" value="ECO:0007669"/>
    <property type="project" value="UniProtKB-KW"/>
</dbReference>
<dbReference type="SMART" id="SM00220">
    <property type="entry name" value="S_TKc"/>
    <property type="match status" value="1"/>
</dbReference>
<dbReference type="HOGENOM" id="CLU_044121_2_1_1"/>
<proteinExistence type="predicted"/>
<dbReference type="PANTHER" id="PTHR44167:SF23">
    <property type="entry name" value="CDC7 KINASE, ISOFORM A-RELATED"/>
    <property type="match status" value="1"/>
</dbReference>
<dbReference type="PROSITE" id="PS50011">
    <property type="entry name" value="PROTEIN_KINASE_DOM"/>
    <property type="match status" value="1"/>
</dbReference>
<keyword evidence="3" id="KW-0808">Transferase</keyword>
<reference evidence="8 9" key="1">
    <citation type="submission" date="2014-04" db="EMBL/GenBank/DDBJ databases">
        <authorList>
            <consortium name="DOE Joint Genome Institute"/>
            <person name="Kuo A."/>
            <person name="Tarkka M."/>
            <person name="Buscot F."/>
            <person name="Kohler A."/>
            <person name="Nagy L.G."/>
            <person name="Floudas D."/>
            <person name="Copeland A."/>
            <person name="Barry K.W."/>
            <person name="Cichocki N."/>
            <person name="Veneault-Fourrey C."/>
            <person name="LaButti K."/>
            <person name="Lindquist E.A."/>
            <person name="Lipzen A."/>
            <person name="Lundell T."/>
            <person name="Morin E."/>
            <person name="Murat C."/>
            <person name="Sun H."/>
            <person name="Tunlid A."/>
            <person name="Henrissat B."/>
            <person name="Grigoriev I.V."/>
            <person name="Hibbett D.S."/>
            <person name="Martin F."/>
            <person name="Nordberg H.P."/>
            <person name="Cantor M.N."/>
            <person name="Hua S.X."/>
        </authorList>
    </citation>
    <scope>NUCLEOTIDE SEQUENCE [LARGE SCALE GENOMIC DNA]</scope>
    <source>
        <strain evidence="8 9">F 1598</strain>
    </source>
</reference>
<evidence type="ECO:0000256" key="2">
    <source>
        <dbReference type="ARBA" id="ARBA00022527"/>
    </source>
</evidence>
<evidence type="ECO:0000313" key="9">
    <source>
        <dbReference type="Proteomes" id="UP000054166"/>
    </source>
</evidence>
<dbReference type="InParanoid" id="A0A0C3AXT6"/>
<name>A0A0C3AXT6_PILCF</name>
<reference evidence="9" key="2">
    <citation type="submission" date="2015-01" db="EMBL/GenBank/DDBJ databases">
        <title>Evolutionary Origins and Diversification of the Mycorrhizal Mutualists.</title>
        <authorList>
            <consortium name="DOE Joint Genome Institute"/>
            <consortium name="Mycorrhizal Genomics Consortium"/>
            <person name="Kohler A."/>
            <person name="Kuo A."/>
            <person name="Nagy L.G."/>
            <person name="Floudas D."/>
            <person name="Copeland A."/>
            <person name="Barry K.W."/>
            <person name="Cichocki N."/>
            <person name="Veneault-Fourrey C."/>
            <person name="LaButti K."/>
            <person name="Lindquist E.A."/>
            <person name="Lipzen A."/>
            <person name="Lundell T."/>
            <person name="Morin E."/>
            <person name="Murat C."/>
            <person name="Riley R."/>
            <person name="Ohm R."/>
            <person name="Sun H."/>
            <person name="Tunlid A."/>
            <person name="Henrissat B."/>
            <person name="Grigoriev I.V."/>
            <person name="Hibbett D.S."/>
            <person name="Martin F."/>
        </authorList>
    </citation>
    <scope>NUCLEOTIDE SEQUENCE [LARGE SCALE GENOMIC DNA]</scope>
    <source>
        <strain evidence="9">F 1598</strain>
    </source>
</reference>
<evidence type="ECO:0000256" key="5">
    <source>
        <dbReference type="ARBA" id="ARBA00022777"/>
    </source>
</evidence>
<dbReference type="Proteomes" id="UP000054166">
    <property type="component" value="Unassembled WGS sequence"/>
</dbReference>